<feature type="transmembrane region" description="Helical" evidence="1">
    <location>
        <begin position="35"/>
        <end position="52"/>
    </location>
</feature>
<reference evidence="2 3" key="1">
    <citation type="submission" date="2014-04" db="EMBL/GenBank/DDBJ databases">
        <title>Evolutionary Origins and Diversification of the Mycorrhizal Mutualists.</title>
        <authorList>
            <consortium name="DOE Joint Genome Institute"/>
            <consortium name="Mycorrhizal Genomics Consortium"/>
            <person name="Kohler A."/>
            <person name="Kuo A."/>
            <person name="Nagy L.G."/>
            <person name="Floudas D."/>
            <person name="Copeland A."/>
            <person name="Barry K.W."/>
            <person name="Cichocki N."/>
            <person name="Veneault-Fourrey C."/>
            <person name="LaButti K."/>
            <person name="Lindquist E.A."/>
            <person name="Lipzen A."/>
            <person name="Lundell T."/>
            <person name="Morin E."/>
            <person name="Murat C."/>
            <person name="Riley R."/>
            <person name="Ohm R."/>
            <person name="Sun H."/>
            <person name="Tunlid A."/>
            <person name="Henrissat B."/>
            <person name="Grigoriev I.V."/>
            <person name="Hibbett D.S."/>
            <person name="Martin F."/>
        </authorList>
    </citation>
    <scope>NUCLEOTIDE SEQUENCE [LARGE SCALE GENOMIC DNA]</scope>
    <source>
        <strain evidence="2 3">FD-317 M1</strain>
    </source>
</reference>
<feature type="transmembrane region" description="Helical" evidence="1">
    <location>
        <begin position="99"/>
        <end position="123"/>
    </location>
</feature>
<organism evidence="2 3">
    <name type="scientific">Collybiopsis luxurians FD-317 M1</name>
    <dbReference type="NCBI Taxonomy" id="944289"/>
    <lineage>
        <taxon>Eukaryota</taxon>
        <taxon>Fungi</taxon>
        <taxon>Dikarya</taxon>
        <taxon>Basidiomycota</taxon>
        <taxon>Agaricomycotina</taxon>
        <taxon>Agaricomycetes</taxon>
        <taxon>Agaricomycetidae</taxon>
        <taxon>Agaricales</taxon>
        <taxon>Marasmiineae</taxon>
        <taxon>Omphalotaceae</taxon>
        <taxon>Collybiopsis</taxon>
        <taxon>Collybiopsis luxurians</taxon>
    </lineage>
</organism>
<keyword evidence="1" id="KW-0472">Membrane</keyword>
<dbReference type="AlphaFoldDB" id="A0A0D0C4B8"/>
<feature type="transmembrane region" description="Helical" evidence="1">
    <location>
        <begin position="135"/>
        <end position="155"/>
    </location>
</feature>
<proteinExistence type="predicted"/>
<keyword evidence="1" id="KW-1133">Transmembrane helix</keyword>
<name>A0A0D0C4B8_9AGAR</name>
<dbReference type="OrthoDB" id="2914221at2759"/>
<accession>A0A0D0C4B8</accession>
<evidence type="ECO:0000256" key="1">
    <source>
        <dbReference type="SAM" id="Phobius"/>
    </source>
</evidence>
<evidence type="ECO:0000313" key="3">
    <source>
        <dbReference type="Proteomes" id="UP000053593"/>
    </source>
</evidence>
<keyword evidence="1" id="KW-0812">Transmembrane</keyword>
<evidence type="ECO:0000313" key="2">
    <source>
        <dbReference type="EMBL" id="KIK57284.1"/>
    </source>
</evidence>
<dbReference type="HOGENOM" id="CLU_115503_0_0_1"/>
<feature type="transmembrane region" description="Helical" evidence="1">
    <location>
        <begin position="175"/>
        <end position="197"/>
    </location>
</feature>
<gene>
    <name evidence="2" type="ORF">GYMLUDRAFT_247236</name>
</gene>
<keyword evidence="3" id="KW-1185">Reference proteome</keyword>
<feature type="transmembrane region" description="Helical" evidence="1">
    <location>
        <begin position="6"/>
        <end position="23"/>
    </location>
</feature>
<dbReference type="EMBL" id="KN834792">
    <property type="protein sequence ID" value="KIK57284.1"/>
    <property type="molecule type" value="Genomic_DNA"/>
</dbReference>
<protein>
    <submittedName>
        <fullName evidence="2">Uncharacterized protein</fullName>
    </submittedName>
</protein>
<dbReference type="Proteomes" id="UP000053593">
    <property type="component" value="Unassembled WGS sequence"/>
</dbReference>
<sequence length="206" mass="23462">MILGPRTYLCLLVGFELASLFGLRVREYGVLEDLIINSVLFVWLPLSIWISLRLLSQRTAEIQTIATAAQSASLPLHSPVQQDFTSQGGVQVAENLKPLIVLIAFGHAWLTVLHLITVVGGYIMKFDNTEIMVSISWSVIVMLALATFFLIIGFGRCLLASGVEQTVERWGYFLYLYRIASFMLSIWWIFLWIIDFFEGRIEILRR</sequence>